<gene>
    <name evidence="1" type="ORF">PORY_001183</name>
</gene>
<sequence length="315" mass="37238">MIKVFYKRADTYFHKRTFFFNFNYILLTFSGFHSINTRWKQSLVAIQRRKKNIEKQRKLKEQRSSNICDPVIGFPTDFTRSILYPRSIFTSETNLTNNSNFFFSNKELDAIFESAKEANLYRVGLSSSMANENYLEELKENMSQYINITEETDIQSLLESLSKNDKIEEEVDSKNHEDKKSYITKLASIYKVKKICKQEDKKAETMRRIMSLKNSNSKAIQLQNISSAIEQFKQHKSDTGSPEVQAAIFTVRIHYLNFHLSFHRKDKNTFRALRHLVHKRQKILKYLRKENQIRYFSCIKKLGLTDTAVVNEIIM</sequence>
<reference evidence="1 2" key="1">
    <citation type="journal article" date="2021" name="Commun. Biol.">
        <title>Genomic insights into the host specific adaptation of the Pneumocystis genus.</title>
        <authorList>
            <person name="Cisse O.H."/>
            <person name="Ma L."/>
            <person name="Dekker J.P."/>
            <person name="Khil P.P."/>
            <person name="Youn J.-H."/>
            <person name="Brenchley J.M."/>
            <person name="Blair R."/>
            <person name="Pahar B."/>
            <person name="Chabe M."/>
            <person name="Van Rompay K.K.A."/>
            <person name="Keesler R."/>
            <person name="Sukura A."/>
            <person name="Hirsch V."/>
            <person name="Kutty G."/>
            <person name="Liu Y."/>
            <person name="Peng L."/>
            <person name="Chen J."/>
            <person name="Song J."/>
            <person name="Weissenbacher-Lang C."/>
            <person name="Xu J."/>
            <person name="Upham N.S."/>
            <person name="Stajich J.E."/>
            <person name="Cuomo C.A."/>
            <person name="Cushion M.T."/>
            <person name="Kovacs J.A."/>
        </authorList>
    </citation>
    <scope>NUCLEOTIDE SEQUENCE [LARGE SCALE GENOMIC DNA]</scope>
    <source>
        <strain evidence="1 2">RABM</strain>
    </source>
</reference>
<dbReference type="EMBL" id="JABTEG010000003">
    <property type="protein sequence ID" value="KAG4305627.1"/>
    <property type="molecule type" value="Genomic_DNA"/>
</dbReference>
<name>A0ACB7CCY7_9ASCO</name>
<dbReference type="Proteomes" id="UP000768646">
    <property type="component" value="Unassembled WGS sequence"/>
</dbReference>
<comment type="caution">
    <text evidence="1">The sequence shown here is derived from an EMBL/GenBank/DDBJ whole genome shotgun (WGS) entry which is preliminary data.</text>
</comment>
<protein>
    <submittedName>
        <fullName evidence="1">Uncharacterized protein</fullName>
    </submittedName>
</protein>
<organism evidence="1 2">
    <name type="scientific">Pneumocystis oryctolagi</name>
    <dbReference type="NCBI Taxonomy" id="42067"/>
    <lineage>
        <taxon>Eukaryota</taxon>
        <taxon>Fungi</taxon>
        <taxon>Dikarya</taxon>
        <taxon>Ascomycota</taxon>
        <taxon>Taphrinomycotina</taxon>
        <taxon>Pneumocystomycetes</taxon>
        <taxon>Pneumocystaceae</taxon>
        <taxon>Pneumocystis</taxon>
    </lineage>
</organism>
<evidence type="ECO:0000313" key="1">
    <source>
        <dbReference type="EMBL" id="KAG4305627.1"/>
    </source>
</evidence>
<proteinExistence type="predicted"/>
<accession>A0ACB7CCY7</accession>
<keyword evidence="2" id="KW-1185">Reference proteome</keyword>
<evidence type="ECO:0000313" key="2">
    <source>
        <dbReference type="Proteomes" id="UP000768646"/>
    </source>
</evidence>